<accession>A0AA36AXA1</accession>
<dbReference type="AlphaFoldDB" id="A0AA36AXA1"/>
<dbReference type="EMBL" id="OX597819">
    <property type="protein sequence ID" value="CAI9723744.1"/>
    <property type="molecule type" value="Genomic_DNA"/>
</dbReference>
<organism evidence="1 2">
    <name type="scientific">Octopus vulgaris</name>
    <name type="common">Common octopus</name>
    <dbReference type="NCBI Taxonomy" id="6645"/>
    <lineage>
        <taxon>Eukaryota</taxon>
        <taxon>Metazoa</taxon>
        <taxon>Spiralia</taxon>
        <taxon>Lophotrochozoa</taxon>
        <taxon>Mollusca</taxon>
        <taxon>Cephalopoda</taxon>
        <taxon>Coleoidea</taxon>
        <taxon>Octopodiformes</taxon>
        <taxon>Octopoda</taxon>
        <taxon>Incirrata</taxon>
        <taxon>Octopodidae</taxon>
        <taxon>Octopus</taxon>
    </lineage>
</organism>
<proteinExistence type="predicted"/>
<dbReference type="Proteomes" id="UP001162480">
    <property type="component" value="Chromosome 6"/>
</dbReference>
<reference evidence="1" key="1">
    <citation type="submission" date="2023-08" db="EMBL/GenBank/DDBJ databases">
        <authorList>
            <person name="Alioto T."/>
            <person name="Alioto T."/>
            <person name="Gomez Garrido J."/>
        </authorList>
    </citation>
    <scope>NUCLEOTIDE SEQUENCE</scope>
</reference>
<gene>
    <name evidence="1" type="ORF">OCTVUL_1B004521</name>
</gene>
<evidence type="ECO:0000313" key="1">
    <source>
        <dbReference type="EMBL" id="CAI9723744.1"/>
    </source>
</evidence>
<keyword evidence="2" id="KW-1185">Reference proteome</keyword>
<sequence>MNNFKKHVPHSAGQQLSKDSKINILSDFSCHDNAEHHMGSQYIFNVFKGDELAETLARWAKCLAVFRLPLRSEFKFRRGRLCLSSFRGRLNKYQLRTGVDIIDLIRLSVLVCPLCV</sequence>
<protein>
    <submittedName>
        <fullName evidence="1">Uncharacterized protein</fullName>
    </submittedName>
</protein>
<evidence type="ECO:0000313" key="2">
    <source>
        <dbReference type="Proteomes" id="UP001162480"/>
    </source>
</evidence>
<name>A0AA36AXA1_OCTVU</name>